<name>A0ACB5TD72_AMBMO</name>
<protein>
    <submittedName>
        <fullName evidence="1">Unnamed protein product</fullName>
    </submittedName>
</protein>
<proteinExistence type="predicted"/>
<reference evidence="1" key="1">
    <citation type="submission" date="2023-04" db="EMBL/GenBank/DDBJ databases">
        <title>Ambrosiozyma monospora NBRC 10751.</title>
        <authorList>
            <person name="Ichikawa N."/>
            <person name="Sato H."/>
            <person name="Tonouchi N."/>
        </authorList>
    </citation>
    <scope>NUCLEOTIDE SEQUENCE</scope>
    <source>
        <strain evidence="1">NBRC 10751</strain>
    </source>
</reference>
<evidence type="ECO:0000313" key="2">
    <source>
        <dbReference type="Proteomes" id="UP001165064"/>
    </source>
</evidence>
<comment type="caution">
    <text evidence="1">The sequence shown here is derived from an EMBL/GenBank/DDBJ whole genome shotgun (WGS) entry which is preliminary data.</text>
</comment>
<evidence type="ECO:0000313" key="1">
    <source>
        <dbReference type="EMBL" id="GME86453.1"/>
    </source>
</evidence>
<sequence length="550" mass="62565">MQHHPIGMPLHPQLQPPQLRMGQPQQLPPIQGTSSATPPQQQQQQQGPGPNGRMKVVSGQPEIHTFDSEASNENNRKKAKRSSKACIICHQRKIKCDLDSRYEGEKCSNCDELGLKCELYKRKKRIRKYQIHENLKQLIDKTNIEKLSTIRLDPVIVIQSISRYIQKSEPFNINIGGLPGENELFNGIVKEKFNDLEQVATEAFSTFSHDGIINENELEFLTKEGCFTLPSRDLCDLYINEYFKRVHPAAPILNKEKFLKDYNDLNNPPSLLLLQAVITAGSRDINEPCVNEHQRQAQNKVTLLLYRRAALLMSNFYEVDPMSSLQALILLSFVRPSDNPTLANHPQTRKTPLYWTDIAALKCNTIDLVNTIPPNCGNSEVDVCTSKKVFWYLVAQDAFLQLTCGKPPVFNLDTLKLPKLTMHDFRFDTDLSENTKAYMIESISFAELANYIGKKQEEASVLAYNGAKFDHVIRECDILMSKWFENVPAELKFKLHDKKFQNIYSAYLSVNFYVLLSNVHTRQEVTPTGPSSPILNSCTCSTPPKRCCIS</sequence>
<dbReference type="Proteomes" id="UP001165064">
    <property type="component" value="Unassembled WGS sequence"/>
</dbReference>
<organism evidence="1 2">
    <name type="scientific">Ambrosiozyma monospora</name>
    <name type="common">Yeast</name>
    <name type="synonym">Endomycopsis monosporus</name>
    <dbReference type="NCBI Taxonomy" id="43982"/>
    <lineage>
        <taxon>Eukaryota</taxon>
        <taxon>Fungi</taxon>
        <taxon>Dikarya</taxon>
        <taxon>Ascomycota</taxon>
        <taxon>Saccharomycotina</taxon>
        <taxon>Pichiomycetes</taxon>
        <taxon>Pichiales</taxon>
        <taxon>Pichiaceae</taxon>
        <taxon>Ambrosiozyma</taxon>
    </lineage>
</organism>
<accession>A0ACB5TD72</accession>
<gene>
    <name evidence="1" type="ORF">Amon02_000798400</name>
</gene>
<dbReference type="EMBL" id="BSXS01006876">
    <property type="protein sequence ID" value="GME86453.1"/>
    <property type="molecule type" value="Genomic_DNA"/>
</dbReference>
<keyword evidence="2" id="KW-1185">Reference proteome</keyword>